<organism evidence="1 2">
    <name type="scientific">Rhizopus delemar</name>
    <dbReference type="NCBI Taxonomy" id="936053"/>
    <lineage>
        <taxon>Eukaryota</taxon>
        <taxon>Fungi</taxon>
        <taxon>Fungi incertae sedis</taxon>
        <taxon>Mucoromycota</taxon>
        <taxon>Mucoromycotina</taxon>
        <taxon>Mucoromycetes</taxon>
        <taxon>Mucorales</taxon>
        <taxon>Mucorineae</taxon>
        <taxon>Rhizopodaceae</taxon>
        <taxon>Rhizopus</taxon>
    </lineage>
</organism>
<dbReference type="Gene3D" id="3.30.450.20">
    <property type="entry name" value="PAS domain"/>
    <property type="match status" value="1"/>
</dbReference>
<accession>A0A9P7C1S4</accession>
<dbReference type="EMBL" id="JAANIU010010368">
    <property type="protein sequence ID" value="KAG1531919.1"/>
    <property type="molecule type" value="Genomic_DNA"/>
</dbReference>
<protein>
    <recommendedName>
        <fullName evidence="3">Two-component sensor histidine kinase</fullName>
    </recommendedName>
</protein>
<gene>
    <name evidence="1" type="ORF">G6F50_016448</name>
</gene>
<dbReference type="Proteomes" id="UP000740926">
    <property type="component" value="Unassembled WGS sequence"/>
</dbReference>
<reference evidence="1 2" key="1">
    <citation type="journal article" date="2020" name="Microb. Genom.">
        <title>Genetic diversity of clinical and environmental Mucorales isolates obtained from an investigation of mucormycosis cases among solid organ transplant recipients.</title>
        <authorList>
            <person name="Nguyen M.H."/>
            <person name="Kaul D."/>
            <person name="Muto C."/>
            <person name="Cheng S.J."/>
            <person name="Richter R.A."/>
            <person name="Bruno V.M."/>
            <person name="Liu G."/>
            <person name="Beyhan S."/>
            <person name="Sundermann A.J."/>
            <person name="Mounaud S."/>
            <person name="Pasculle A.W."/>
            <person name="Nierman W.C."/>
            <person name="Driscoll E."/>
            <person name="Cumbie R."/>
            <person name="Clancy C.J."/>
            <person name="Dupont C.L."/>
        </authorList>
    </citation>
    <scope>NUCLEOTIDE SEQUENCE [LARGE SCALE GENOMIC DNA]</scope>
    <source>
        <strain evidence="1 2">GL24</strain>
    </source>
</reference>
<evidence type="ECO:0000313" key="2">
    <source>
        <dbReference type="Proteomes" id="UP000740926"/>
    </source>
</evidence>
<dbReference type="Gene3D" id="6.10.250.3020">
    <property type="match status" value="1"/>
</dbReference>
<dbReference type="AlphaFoldDB" id="A0A9P7C1S4"/>
<name>A0A9P7C1S4_9FUNG</name>
<evidence type="ECO:0000313" key="1">
    <source>
        <dbReference type="EMBL" id="KAG1531919.1"/>
    </source>
</evidence>
<keyword evidence="2" id="KW-1185">Reference proteome</keyword>
<comment type="caution">
    <text evidence="1">The sequence shown here is derived from an EMBL/GenBank/DDBJ whole genome shotgun (WGS) entry which is preliminary data.</text>
</comment>
<sequence>MYWLSRHRMLLLTILVMVGGTVLCAVAAGHYAWRRALGEESSQVQRQLQLYGQGLQQRIDRFGTLPQVLALDPDLLHALRVAPSPAERQRLNLKLQRANEVTRASTLTLVGHDGVAVAASNWDQPTTNVGENYSYRPPSRKTASGWAWW</sequence>
<evidence type="ECO:0008006" key="3">
    <source>
        <dbReference type="Google" id="ProtNLM"/>
    </source>
</evidence>
<proteinExistence type="predicted"/>